<name>A0A7H1N0N5_9PROT</name>
<dbReference type="Proteomes" id="UP000516369">
    <property type="component" value="Chromosome"/>
</dbReference>
<dbReference type="PANTHER" id="PTHR36180">
    <property type="entry name" value="DNA-BINDING PROTEIN-RELATED-RELATED"/>
    <property type="match status" value="1"/>
</dbReference>
<dbReference type="KEGG" id="dvn:HQ394_07950"/>
<reference evidence="2 3" key="1">
    <citation type="submission" date="2020-05" db="EMBL/GenBank/DDBJ databases">
        <title>Complete closed genome sequence of Defluviicoccus vanus.</title>
        <authorList>
            <person name="Bessarab I."/>
            <person name="Arumugam K."/>
            <person name="Maszenan A.M."/>
            <person name="Seviour R.J."/>
            <person name="Williams R.B."/>
        </authorList>
    </citation>
    <scope>NUCLEOTIDE SEQUENCE [LARGE SCALE GENOMIC DNA]</scope>
    <source>
        <strain evidence="2 3">Ben 114</strain>
    </source>
</reference>
<dbReference type="SMART" id="SM01040">
    <property type="entry name" value="Bro-N"/>
    <property type="match status" value="1"/>
</dbReference>
<keyword evidence="3" id="KW-1185">Reference proteome</keyword>
<dbReference type="Pfam" id="PF02498">
    <property type="entry name" value="Bro-N"/>
    <property type="match status" value="1"/>
</dbReference>
<protein>
    <recommendedName>
        <fullName evidence="1">Bro-N domain-containing protein</fullName>
    </recommendedName>
</protein>
<evidence type="ECO:0000313" key="2">
    <source>
        <dbReference type="EMBL" id="QNT69271.1"/>
    </source>
</evidence>
<dbReference type="PROSITE" id="PS51750">
    <property type="entry name" value="BRO_N"/>
    <property type="match status" value="1"/>
</dbReference>
<organism evidence="2 3">
    <name type="scientific">Defluviicoccus vanus</name>
    <dbReference type="NCBI Taxonomy" id="111831"/>
    <lineage>
        <taxon>Bacteria</taxon>
        <taxon>Pseudomonadati</taxon>
        <taxon>Pseudomonadota</taxon>
        <taxon>Alphaproteobacteria</taxon>
        <taxon>Rhodospirillales</taxon>
        <taxon>Rhodospirillaceae</taxon>
        <taxon>Defluviicoccus</taxon>
    </lineage>
</organism>
<dbReference type="AlphaFoldDB" id="A0A7H1N0N5"/>
<dbReference type="InterPro" id="IPR003497">
    <property type="entry name" value="BRO_N_domain"/>
</dbReference>
<sequence>MGTAKTAKRYANTLTTELPKLPKLSKALPRPAADAQQTTLPSGLGYANATDAMNRHCRGVAKRYPIVDALGRMQEARILAEADVLRLIVHSNLPAAEQFERWVFEEVLPTIRKTGGYGKARDPMDVLNDPEGWQRCCWLKTETAP</sequence>
<feature type="domain" description="Bro-N" evidence="1">
    <location>
        <begin position="15"/>
        <end position="115"/>
    </location>
</feature>
<gene>
    <name evidence="2" type="ORF">HQ394_07950</name>
</gene>
<dbReference type="PANTHER" id="PTHR36180:SF2">
    <property type="entry name" value="BRO FAMILY PROTEIN"/>
    <property type="match status" value="1"/>
</dbReference>
<evidence type="ECO:0000313" key="3">
    <source>
        <dbReference type="Proteomes" id="UP000516369"/>
    </source>
</evidence>
<dbReference type="EMBL" id="CP053923">
    <property type="protein sequence ID" value="QNT69271.1"/>
    <property type="molecule type" value="Genomic_DNA"/>
</dbReference>
<evidence type="ECO:0000259" key="1">
    <source>
        <dbReference type="PROSITE" id="PS51750"/>
    </source>
</evidence>
<accession>A0A7H1N0N5</accession>
<proteinExistence type="predicted"/>